<keyword evidence="2" id="KW-1185">Reference proteome</keyword>
<dbReference type="GeneID" id="55412596"/>
<dbReference type="RefSeq" id="YP_009778130.1">
    <property type="nucleotide sequence ID" value="NC_047711.1"/>
</dbReference>
<sequence>MDINKANKLSAQVLDSIISGDFIDDYNLILICDDLKLTDEEIELITGLDLEDIKFCREENK</sequence>
<protein>
    <submittedName>
        <fullName evidence="1">Uncharacterized protein</fullName>
    </submittedName>
</protein>
<dbReference type="KEGG" id="vg:55412596"/>
<proteinExistence type="predicted"/>
<reference evidence="1 2" key="1">
    <citation type="journal article" date="2013" name="PLoS Genet.">
        <title>Expanding the Marine Virosphere Using Metagenomics.</title>
        <authorList>
            <person name="Mizuno C.M."/>
            <person name="Rodriguez-Valera F."/>
            <person name="Kimes N.E."/>
            <person name="Ghai R."/>
        </authorList>
    </citation>
    <scope>NUCLEOTIDE SEQUENCE [LARGE SCALE GENOMIC DNA]</scope>
    <source>
        <strain evidence="1">UvMED-CGR-C62A-MedDCM-OCT-S28-C10</strain>
    </source>
</reference>
<evidence type="ECO:0000313" key="1">
    <source>
        <dbReference type="EMBL" id="BAQ94072.1"/>
    </source>
</evidence>
<evidence type="ECO:0000313" key="2">
    <source>
        <dbReference type="Proteomes" id="UP000505345"/>
    </source>
</evidence>
<dbReference type="EMBL" id="AP013540">
    <property type="protein sequence ID" value="BAQ94072.1"/>
    <property type="molecule type" value="Genomic_DNA"/>
</dbReference>
<name>A0A6S4P9N7_9CAUD</name>
<dbReference type="Proteomes" id="UP000505345">
    <property type="component" value="Segment"/>
</dbReference>
<accession>A0A6S4P9N7</accession>
<organism evidence="1 2">
    <name type="scientific">uncultured phage_MedDCM-OCT-S28-C10</name>
    <dbReference type="NCBI Taxonomy" id="2741077"/>
    <lineage>
        <taxon>Viruses</taxon>
        <taxon>Duplodnaviria</taxon>
        <taxon>Heunggongvirae</taxon>
        <taxon>Uroviricota</taxon>
        <taxon>Caudoviricetes</taxon>
        <taxon>Autographivirales</taxon>
        <taxon>Votkovvirus</taxon>
        <taxon>Votkovvirus S28C10</taxon>
    </lineage>
</organism>